<evidence type="ECO:0000313" key="4">
    <source>
        <dbReference type="Proteomes" id="UP000322873"/>
    </source>
</evidence>
<feature type="compositionally biased region" description="Basic residues" evidence="2">
    <location>
        <begin position="264"/>
        <end position="276"/>
    </location>
</feature>
<comment type="caution">
    <text evidence="3">The sequence shown here is derived from an EMBL/GenBank/DDBJ whole genome shotgun (WGS) entry which is preliminary data.</text>
</comment>
<proteinExistence type="predicted"/>
<reference evidence="3 4" key="1">
    <citation type="submission" date="2019-06" db="EMBL/GenBank/DDBJ databases">
        <title>Genome Sequence of the Brown Rot Fungal Pathogen Monilinia fructicola.</title>
        <authorList>
            <person name="De Miccolis Angelini R.M."/>
            <person name="Landi L."/>
            <person name="Abate D."/>
            <person name="Pollastro S."/>
            <person name="Romanazzi G."/>
            <person name="Faretra F."/>
        </authorList>
    </citation>
    <scope>NUCLEOTIDE SEQUENCE [LARGE SCALE GENOMIC DNA]</scope>
    <source>
        <strain evidence="3 4">Mfrc123</strain>
    </source>
</reference>
<feature type="region of interest" description="Disordered" evidence="2">
    <location>
        <begin position="259"/>
        <end position="280"/>
    </location>
</feature>
<feature type="coiled-coil region" evidence="1">
    <location>
        <begin position="530"/>
        <end position="582"/>
    </location>
</feature>
<accession>A0A5M9JKX3</accession>
<protein>
    <submittedName>
        <fullName evidence="3">Uncharacterized protein</fullName>
    </submittedName>
</protein>
<keyword evidence="1" id="KW-0175">Coiled coil</keyword>
<keyword evidence="4" id="KW-1185">Reference proteome</keyword>
<feature type="compositionally biased region" description="Polar residues" evidence="2">
    <location>
        <begin position="410"/>
        <end position="420"/>
    </location>
</feature>
<evidence type="ECO:0000256" key="2">
    <source>
        <dbReference type="SAM" id="MobiDB-lite"/>
    </source>
</evidence>
<feature type="compositionally biased region" description="Polar residues" evidence="2">
    <location>
        <begin position="192"/>
        <end position="201"/>
    </location>
</feature>
<sequence>MAIPTEVKILLEAAMTQAANQVNETAKERDFSNWASEMLLKKAEAILVGMIDLEIFKDEDRLTGVFACSMMMRTVRESIKSLQSQNFGGSSSEPQHQQDIVANSEGSKFVKAENRTSPAAAEASKNYIKDVVKSNSQLLTAYCQAHFGDSAKSQKSSPGNSQQKEVPKDAPMEQPPAQSASDVAIDEKSADTVPTSATQADNTVYIERSSINQYTTLSSHQLPKYGETENTDIPYLADGITFEDRDDDVALAMPTIEKTDDSKAKKRKNKKKKKKKTITEDATEEIVPASMAAHLQPIPLPGYPLSDSSTRPHGSESCVDIVKRIMQDVDLGRRTSQVTAPDPLFSDKDAHQELQYQKTIEELKAEHQKSLADLTRKYEAIKFENRNLKTDRNRELERLRKEHSSLDEAASNQTEELQRSMSRIDTLESELSEKCELLEDHSEAIKRLRAQLNGHSDELKAIMNYRPNLEAHMAIFEAKKTSMAIEGNHAEAFASKRHKYHSKDPSSTTPKGIANNLLLSNEGIKICAMMEDLQKDNAELRARCEWYSDSIESFSWKLTESVSEFQSRAEAAEDKLKEVEAGWDREKEWEKKRVLFEIGVAVRKRFFEQSKSILPHRQAQEGPDHKIIKQGNEACHRGDAIADAALFELGLLSGADNIIAYQDLYLCELHHIRTFPQEVTEALGYWASISTVEATAASEIHRVEASECFGSITNLWNDSPTVEEFKARFVGVSSLLNLRQLSRSIVNIDRGGKYRGYVEEKVDLGDANNLEESDETWWA</sequence>
<name>A0A5M9JKX3_MONFR</name>
<dbReference type="AlphaFoldDB" id="A0A5M9JKX3"/>
<organism evidence="3 4">
    <name type="scientific">Monilinia fructicola</name>
    <name type="common">Brown rot fungus</name>
    <name type="synonym">Ciboria fructicola</name>
    <dbReference type="NCBI Taxonomy" id="38448"/>
    <lineage>
        <taxon>Eukaryota</taxon>
        <taxon>Fungi</taxon>
        <taxon>Dikarya</taxon>
        <taxon>Ascomycota</taxon>
        <taxon>Pezizomycotina</taxon>
        <taxon>Leotiomycetes</taxon>
        <taxon>Helotiales</taxon>
        <taxon>Sclerotiniaceae</taxon>
        <taxon>Monilinia</taxon>
    </lineage>
</organism>
<evidence type="ECO:0000256" key="1">
    <source>
        <dbReference type="SAM" id="Coils"/>
    </source>
</evidence>
<dbReference type="Proteomes" id="UP000322873">
    <property type="component" value="Unassembled WGS sequence"/>
</dbReference>
<evidence type="ECO:0000313" key="3">
    <source>
        <dbReference type="EMBL" id="KAA8568462.1"/>
    </source>
</evidence>
<gene>
    <name evidence="3" type="ORF">EYC84_007494</name>
</gene>
<dbReference type="EMBL" id="VICG01000009">
    <property type="protein sequence ID" value="KAA8568462.1"/>
    <property type="molecule type" value="Genomic_DNA"/>
</dbReference>
<feature type="region of interest" description="Disordered" evidence="2">
    <location>
        <begin position="149"/>
        <end position="201"/>
    </location>
</feature>
<feature type="compositionally biased region" description="Polar residues" evidence="2">
    <location>
        <begin position="151"/>
        <end position="164"/>
    </location>
</feature>
<feature type="region of interest" description="Disordered" evidence="2">
    <location>
        <begin position="401"/>
        <end position="420"/>
    </location>
</feature>
<dbReference type="VEuPathDB" id="FungiDB:MFRU_012g00300"/>